<dbReference type="PANTHER" id="PTHR24652:SF67">
    <property type="entry name" value="LOW-DENSITY LIPOPROTEIN RECEPTOR CLASS A DOMAIN-CONTAINING PROTEIN 2"/>
    <property type="match status" value="1"/>
</dbReference>
<comment type="caution">
    <text evidence="1">The sequence shown here is derived from an EMBL/GenBank/DDBJ whole genome shotgun (WGS) entry which is preliminary data.</text>
</comment>
<evidence type="ECO:0000313" key="1">
    <source>
        <dbReference type="EMBL" id="KAK2147859.1"/>
    </source>
</evidence>
<reference evidence="1" key="1">
    <citation type="journal article" date="2023" name="Mol. Biol. Evol.">
        <title>Third-Generation Sequencing Reveals the Adaptive Role of the Epigenome in Three Deep-Sea Polychaetes.</title>
        <authorList>
            <person name="Perez M."/>
            <person name="Aroh O."/>
            <person name="Sun Y."/>
            <person name="Lan Y."/>
            <person name="Juniper S.K."/>
            <person name="Young C.R."/>
            <person name="Angers B."/>
            <person name="Qian P.Y."/>
        </authorList>
    </citation>
    <scope>NUCLEOTIDE SEQUENCE</scope>
    <source>
        <strain evidence="1">P08H-3</strain>
    </source>
</reference>
<dbReference type="Proteomes" id="UP001208570">
    <property type="component" value="Unassembled WGS sequence"/>
</dbReference>
<dbReference type="Gene3D" id="2.60.120.290">
    <property type="entry name" value="Spermadhesin, CUB domain"/>
    <property type="match status" value="1"/>
</dbReference>
<keyword evidence="2" id="KW-1185">Reference proteome</keyword>
<sequence>EWLPYTVNMALCYEVTQQFSWIIWICTLLLTESASKKSQTLYMDKDCDKSVLLGGATVYSHHGADVLKNYADHIDCRITFRAENDSWKLMLRVDQLDIPDTSYNKVQLCNDALYVYDAKNIFGRAIDEAGGTGGLCGSAIPSIIYSTGPYLTVYFR</sequence>
<evidence type="ECO:0008006" key="3">
    <source>
        <dbReference type="Google" id="ProtNLM"/>
    </source>
</evidence>
<feature type="non-terminal residue" evidence="1">
    <location>
        <position position="1"/>
    </location>
</feature>
<dbReference type="InterPro" id="IPR042333">
    <property type="entry name" value="LRAD2/Mig-13-like"/>
</dbReference>
<dbReference type="SUPFAM" id="SSF49854">
    <property type="entry name" value="Spermadhesin, CUB domain"/>
    <property type="match status" value="1"/>
</dbReference>
<protein>
    <recommendedName>
        <fullName evidence="3">CUB domain-containing protein</fullName>
    </recommendedName>
</protein>
<dbReference type="EMBL" id="JAODUP010000533">
    <property type="protein sequence ID" value="KAK2147859.1"/>
    <property type="molecule type" value="Genomic_DNA"/>
</dbReference>
<proteinExistence type="predicted"/>
<dbReference type="InterPro" id="IPR035914">
    <property type="entry name" value="Sperma_CUB_dom_sf"/>
</dbReference>
<name>A0AAD9J7H4_9ANNE</name>
<gene>
    <name evidence="1" type="ORF">LSH36_534g01062</name>
</gene>
<dbReference type="AlphaFoldDB" id="A0AAD9J7H4"/>
<dbReference type="PANTHER" id="PTHR24652">
    <property type="entry name" value="LOW-DENSITY LIPOPROTEIN RECEPTOR CLASS A DOMAIN-CONTAINING PROTEIN 2"/>
    <property type="match status" value="1"/>
</dbReference>
<evidence type="ECO:0000313" key="2">
    <source>
        <dbReference type="Proteomes" id="UP001208570"/>
    </source>
</evidence>
<accession>A0AAD9J7H4</accession>
<organism evidence="1 2">
    <name type="scientific">Paralvinella palmiformis</name>
    <dbReference type="NCBI Taxonomy" id="53620"/>
    <lineage>
        <taxon>Eukaryota</taxon>
        <taxon>Metazoa</taxon>
        <taxon>Spiralia</taxon>
        <taxon>Lophotrochozoa</taxon>
        <taxon>Annelida</taxon>
        <taxon>Polychaeta</taxon>
        <taxon>Sedentaria</taxon>
        <taxon>Canalipalpata</taxon>
        <taxon>Terebellida</taxon>
        <taxon>Terebelliformia</taxon>
        <taxon>Alvinellidae</taxon>
        <taxon>Paralvinella</taxon>
    </lineage>
</organism>